<evidence type="ECO:0000313" key="12">
    <source>
        <dbReference type="Proteomes" id="UP001217089"/>
    </source>
</evidence>
<sequence>MANVNFIRLKSPINFVVLFSLFVNTLVLITLLSKGNSQTEESCSHTITRRETCEGCFPHKFDYMINNNLICSSAKQLKLIILIFSHPDNKNRRKALRETWLTLTKQNSSPLVRYVFLLGKTTKSETNKQVQKESKIHKDIVQENFLDTFDNLTYKSRMGMKWVKINCQSAYMVMKTDDDMFVNIAALIRKVIPRYSFKLRNSVGGLCFQNEKPDRYEDSKYYLPTDTYPNSYFPPFCSGTGYITNYKVFRRVFEVSSDIPFLKLEDVYLGLCLQYLGYSTINIPFFTNQQTTFDSCNFMFSNVMTSHLGDIEEIYNVWNNTCNEKTNVSYIENQIPLFRILKYLN</sequence>
<comment type="caution">
    <text evidence="11">The sequence shown here is derived from an EMBL/GenBank/DDBJ whole genome shotgun (WGS) entry which is preliminary data.</text>
</comment>
<gene>
    <name evidence="11" type="ORF">KUTeg_009247</name>
</gene>
<dbReference type="Proteomes" id="UP001217089">
    <property type="component" value="Unassembled WGS sequence"/>
</dbReference>
<evidence type="ECO:0000256" key="5">
    <source>
        <dbReference type="ARBA" id="ARBA00022692"/>
    </source>
</evidence>
<evidence type="ECO:0000256" key="2">
    <source>
        <dbReference type="ARBA" id="ARBA00008661"/>
    </source>
</evidence>
<dbReference type="SUPFAM" id="SSF53448">
    <property type="entry name" value="Nucleotide-diphospho-sugar transferases"/>
    <property type="match status" value="1"/>
</dbReference>
<dbReference type="EMBL" id="JARBDR010000410">
    <property type="protein sequence ID" value="KAJ8313199.1"/>
    <property type="molecule type" value="Genomic_DNA"/>
</dbReference>
<keyword evidence="12" id="KW-1185">Reference proteome</keyword>
<organism evidence="11 12">
    <name type="scientific">Tegillarca granosa</name>
    <name type="common">Malaysian cockle</name>
    <name type="synonym">Anadara granosa</name>
    <dbReference type="NCBI Taxonomy" id="220873"/>
    <lineage>
        <taxon>Eukaryota</taxon>
        <taxon>Metazoa</taxon>
        <taxon>Spiralia</taxon>
        <taxon>Lophotrochozoa</taxon>
        <taxon>Mollusca</taxon>
        <taxon>Bivalvia</taxon>
        <taxon>Autobranchia</taxon>
        <taxon>Pteriomorphia</taxon>
        <taxon>Arcoida</taxon>
        <taxon>Arcoidea</taxon>
        <taxon>Arcidae</taxon>
        <taxon>Tegillarca</taxon>
    </lineage>
</organism>
<keyword evidence="3 10" id="KW-0328">Glycosyltransferase</keyword>
<name>A0ABQ9F799_TEGGR</name>
<dbReference type="InterPro" id="IPR002659">
    <property type="entry name" value="Glyco_trans_31"/>
</dbReference>
<dbReference type="PANTHER" id="PTHR11214">
    <property type="entry name" value="BETA-1,3-N-ACETYLGLUCOSAMINYLTRANSFERASE"/>
    <property type="match status" value="1"/>
</dbReference>
<evidence type="ECO:0000256" key="10">
    <source>
        <dbReference type="RuleBase" id="RU363063"/>
    </source>
</evidence>
<keyword evidence="5 10" id="KW-0812">Transmembrane</keyword>
<evidence type="ECO:0000256" key="9">
    <source>
        <dbReference type="ARBA" id="ARBA00023136"/>
    </source>
</evidence>
<keyword evidence="4" id="KW-0808">Transferase</keyword>
<reference evidence="11 12" key="1">
    <citation type="submission" date="2022-12" db="EMBL/GenBank/DDBJ databases">
        <title>Chromosome-level genome of Tegillarca granosa.</title>
        <authorList>
            <person name="Kim J."/>
        </authorList>
    </citation>
    <scope>NUCLEOTIDE SEQUENCE [LARGE SCALE GENOMIC DNA]</scope>
    <source>
        <strain evidence="11">Teg-2019</strain>
        <tissue evidence="11">Adductor muscle</tissue>
    </source>
</reference>
<feature type="transmembrane region" description="Helical" evidence="10">
    <location>
        <begin position="12"/>
        <end position="32"/>
    </location>
</feature>
<protein>
    <recommendedName>
        <fullName evidence="10">Hexosyltransferase</fullName>
        <ecNumber evidence="10">2.4.1.-</ecNumber>
    </recommendedName>
</protein>
<evidence type="ECO:0000256" key="7">
    <source>
        <dbReference type="ARBA" id="ARBA00022989"/>
    </source>
</evidence>
<keyword evidence="9 10" id="KW-0472">Membrane</keyword>
<dbReference type="PANTHER" id="PTHR11214:SF314">
    <property type="entry name" value="HEXOSYLTRANSFERASE"/>
    <property type="match status" value="1"/>
</dbReference>
<dbReference type="Pfam" id="PF01762">
    <property type="entry name" value="Galactosyl_T"/>
    <property type="match status" value="1"/>
</dbReference>
<dbReference type="InterPro" id="IPR029044">
    <property type="entry name" value="Nucleotide-diphossugar_trans"/>
</dbReference>
<evidence type="ECO:0000256" key="8">
    <source>
        <dbReference type="ARBA" id="ARBA00023034"/>
    </source>
</evidence>
<comment type="subcellular location">
    <subcellularLocation>
        <location evidence="1 10">Golgi apparatus membrane</location>
        <topology evidence="1 10">Single-pass type II membrane protein</topology>
    </subcellularLocation>
</comment>
<comment type="similarity">
    <text evidence="2 10">Belongs to the glycosyltransferase 31 family.</text>
</comment>
<keyword evidence="7 10" id="KW-1133">Transmembrane helix</keyword>
<keyword evidence="8 10" id="KW-0333">Golgi apparatus</keyword>
<proteinExistence type="inferred from homology"/>
<dbReference type="Gene3D" id="3.90.550.50">
    <property type="match status" value="1"/>
</dbReference>
<evidence type="ECO:0000256" key="4">
    <source>
        <dbReference type="ARBA" id="ARBA00022679"/>
    </source>
</evidence>
<keyword evidence="6 10" id="KW-0735">Signal-anchor</keyword>
<evidence type="ECO:0000256" key="6">
    <source>
        <dbReference type="ARBA" id="ARBA00022968"/>
    </source>
</evidence>
<dbReference type="EC" id="2.4.1.-" evidence="10"/>
<evidence type="ECO:0000256" key="1">
    <source>
        <dbReference type="ARBA" id="ARBA00004323"/>
    </source>
</evidence>
<evidence type="ECO:0000256" key="3">
    <source>
        <dbReference type="ARBA" id="ARBA00022676"/>
    </source>
</evidence>
<accession>A0ABQ9F799</accession>
<evidence type="ECO:0000313" key="11">
    <source>
        <dbReference type="EMBL" id="KAJ8313199.1"/>
    </source>
</evidence>